<evidence type="ECO:0000256" key="1">
    <source>
        <dbReference type="SAM" id="Phobius"/>
    </source>
</evidence>
<organism evidence="2">
    <name type="scientific">freshwater metagenome</name>
    <dbReference type="NCBI Taxonomy" id="449393"/>
    <lineage>
        <taxon>unclassified sequences</taxon>
        <taxon>metagenomes</taxon>
        <taxon>ecological metagenomes</taxon>
    </lineage>
</organism>
<keyword evidence="1" id="KW-0472">Membrane</keyword>
<evidence type="ECO:0000313" key="2">
    <source>
        <dbReference type="EMBL" id="CAB4933754.1"/>
    </source>
</evidence>
<keyword evidence="1" id="KW-1133">Transmembrane helix</keyword>
<protein>
    <submittedName>
        <fullName evidence="2">Unannotated protein</fullName>
    </submittedName>
</protein>
<accession>A0A6J7ITX6</accession>
<keyword evidence="1" id="KW-0812">Transmembrane</keyword>
<feature type="transmembrane region" description="Helical" evidence="1">
    <location>
        <begin position="76"/>
        <end position="102"/>
    </location>
</feature>
<feature type="transmembrane region" description="Helical" evidence="1">
    <location>
        <begin position="114"/>
        <end position="134"/>
    </location>
</feature>
<gene>
    <name evidence="2" type="ORF">UFOPK3773_00407</name>
</gene>
<dbReference type="EMBL" id="CAFBNF010000026">
    <property type="protein sequence ID" value="CAB4933754.1"/>
    <property type="molecule type" value="Genomic_DNA"/>
</dbReference>
<name>A0A6J7ITX6_9ZZZZ</name>
<sequence length="149" mass="14813">MAVAPAAPLAQTPAAPAPSYSPAAYAQPVYAPAPAPATPTVMSPASMAPAPVVISAAESRPVDPELASSARRVATVFSVLALVVLILGIVSGLLVAAGGFLGESVTGTALLTPAAGLLSGVSTILTAVVLWAFWKLLALVARYIALRAE</sequence>
<proteinExistence type="predicted"/>
<reference evidence="2" key="1">
    <citation type="submission" date="2020-05" db="EMBL/GenBank/DDBJ databases">
        <authorList>
            <person name="Chiriac C."/>
            <person name="Salcher M."/>
            <person name="Ghai R."/>
            <person name="Kavagutti S V."/>
        </authorList>
    </citation>
    <scope>NUCLEOTIDE SEQUENCE</scope>
</reference>
<dbReference type="AlphaFoldDB" id="A0A6J7ITX6"/>